<feature type="compositionally biased region" description="Basic residues" evidence="3">
    <location>
        <begin position="924"/>
        <end position="941"/>
    </location>
</feature>
<keyword evidence="6" id="KW-1185">Reference proteome</keyword>
<dbReference type="Gene3D" id="3.30.70.1230">
    <property type="entry name" value="Nucleotide cyclase"/>
    <property type="match status" value="2"/>
</dbReference>
<feature type="compositionally biased region" description="Low complexity" evidence="3">
    <location>
        <begin position="549"/>
        <end position="565"/>
    </location>
</feature>
<evidence type="ECO:0000256" key="1">
    <source>
        <dbReference type="ARBA" id="ARBA00022741"/>
    </source>
</evidence>
<dbReference type="InterPro" id="IPR001054">
    <property type="entry name" value="A/G_cyclase"/>
</dbReference>
<dbReference type="EMBL" id="JBBJCI010000120">
    <property type="protein sequence ID" value="KAK7248162.1"/>
    <property type="molecule type" value="Genomic_DNA"/>
</dbReference>
<dbReference type="SUPFAM" id="SSF55073">
    <property type="entry name" value="Nucleotide cyclase"/>
    <property type="match status" value="2"/>
</dbReference>
<feature type="region of interest" description="Disordered" evidence="3">
    <location>
        <begin position="699"/>
        <end position="780"/>
    </location>
</feature>
<feature type="region of interest" description="Disordered" evidence="3">
    <location>
        <begin position="861"/>
        <end position="886"/>
    </location>
</feature>
<sequence>MQAARVLPPVTITVPRKRRPSLGPLTSQKLLQEPSLLDDGAASVLAERVRHFVPRCVLRRVVDCGPIDAAEIVRLQGAVGFFDISGFTKLGSDLAHAQNETRRGSFKGEGRVATALSASHAEGAELLTTQLNGMFTGVLGVIRKHGGDVIKFVGDAMIVLWAPPLPRAAPAKGGSSRFAVKWGSAPAPLAAEELDALGARAVACALECVETMRNTNEKLGIHIGLAMGDVMSVVCGGFEGRYEAFICGPACDACYHAADDAKKGEVIAPRAMWERLRRDGGEADDRETSAALVRIVAFPELELAAPEADPAPTRALAEAASPFLPDPVVATLDPRRGGARSSVRRLALIFMAVGGLQHAEALDGDGEKPDAATNERRDVAFLKAIQRALLGVQAAAAAHGAILRQFVRDDKGFVAVLAVGLPSKHAADHGDPSCVALGICQDFRKRVPVVSRATRVGVTVGDCFCGPVGATPEGQGGVKGSPGGRQEFAIVGDAVNLAARLMAKASPGEVRVEGAVRDAAARRGFAFERREAFTPKGKDAPVENYALEPGDGPSSRRGSRGSRPSISEARGLEPSEEPALAFVDRGGAAAAAARLCDAGEVVDALVVAGGAGQGKTALLEDVANRLREAGGLALYGSCREDDRRRPLSSVRGLVAGAVRFLLYRERTPESATRSLVPPRTDFDADRELATTFSSVDKLLPHEGDAPLCSSPLSPEQRNRRRRSYGDEPPDLDRDAPTFESRASLAEASRDGGASSPPATAVPPLERASFRFDDSPTRLPSPQRRALIDEAVELVERTQRPRRRGTVARRMHGEGAVGILGAEEDKRASRRERRRSWKLEEQPWIDDAAPLERARALGARARRRRRADAGPAPARHARRARPHGRRRVVLAHRPLATKRTRAFDALLRALNADGGGRLAASPRTGRSKSTRPSPSKRPKSRVAKLLRGGQYRVHPGGDDGEAPIATVEVALGPLSFFALVEFLLERSSGNPFVALELLHELLERRVAAVDGATGELRLSGGRASGAVGVPAAVAAAVSGAFDTLDSACQAALRLAAALGHRADVASFGDVSRELLRLKYVVADGNDVVFVSDLARSVLYHQMVTADRRKVHRQIVCWQTFRLVKNESSPGLEGDVAFHALCSDQPLLAFHFCVLAFGDAVRDGRVDVALGFCDDCALISENRALPAALCAFAQIGLMRARARVAGDYGGALDALDAVVEASDYAPPACAWTCFAPASPAVRRRRRHGDLARARARAARAAVGAARGGPARRRALEAFTAEASRGPGLSARRLGRAADALRRSLERAIARADRDRAGCGARSRRSSRPRARLDV</sequence>
<keyword evidence="1" id="KW-0547">Nucleotide-binding</keyword>
<name>A0ABR1G539_AURAN</name>
<evidence type="ECO:0000313" key="6">
    <source>
        <dbReference type="Proteomes" id="UP001363151"/>
    </source>
</evidence>
<feature type="region of interest" description="Disordered" evidence="3">
    <location>
        <begin position="1313"/>
        <end position="1332"/>
    </location>
</feature>
<dbReference type="PANTHER" id="PTHR16305:SF28">
    <property type="entry name" value="GUANYLATE CYCLASE DOMAIN-CONTAINING PROTEIN"/>
    <property type="match status" value="1"/>
</dbReference>
<feature type="domain" description="Guanylate cyclase" evidence="4">
    <location>
        <begin position="78"/>
        <end position="245"/>
    </location>
</feature>
<reference evidence="5 6" key="1">
    <citation type="submission" date="2024-03" db="EMBL/GenBank/DDBJ databases">
        <title>Aureococcus anophagefferens CCMP1851 and Kratosvirus quantuckense: Draft genome of a second virus-susceptible host strain in the model system.</title>
        <authorList>
            <person name="Chase E."/>
            <person name="Truchon A.R."/>
            <person name="Schepens W."/>
            <person name="Wilhelm S.W."/>
        </authorList>
    </citation>
    <scope>NUCLEOTIDE SEQUENCE [LARGE SCALE GENOMIC DNA]</scope>
    <source>
        <strain evidence="5 6">CCMP1851</strain>
    </source>
</reference>
<dbReference type="PANTHER" id="PTHR16305">
    <property type="entry name" value="TESTICULAR SOLUBLE ADENYLYL CYCLASE"/>
    <property type="match status" value="1"/>
</dbReference>
<dbReference type="CDD" id="cd07302">
    <property type="entry name" value="CHD"/>
    <property type="match status" value="2"/>
</dbReference>
<organism evidence="5 6">
    <name type="scientific">Aureococcus anophagefferens</name>
    <name type="common">Harmful bloom alga</name>
    <dbReference type="NCBI Taxonomy" id="44056"/>
    <lineage>
        <taxon>Eukaryota</taxon>
        <taxon>Sar</taxon>
        <taxon>Stramenopiles</taxon>
        <taxon>Ochrophyta</taxon>
        <taxon>Pelagophyceae</taxon>
        <taxon>Pelagomonadales</taxon>
        <taxon>Pelagomonadaceae</taxon>
        <taxon>Aureococcus</taxon>
    </lineage>
</organism>
<proteinExistence type="predicted"/>
<feature type="compositionally biased region" description="Basic residues" evidence="3">
    <location>
        <begin position="1319"/>
        <end position="1332"/>
    </location>
</feature>
<dbReference type="PROSITE" id="PS50125">
    <property type="entry name" value="GUANYLATE_CYCLASE_2"/>
    <property type="match status" value="2"/>
</dbReference>
<keyword evidence="2" id="KW-0067">ATP-binding</keyword>
<feature type="compositionally biased region" description="Basic residues" evidence="3">
    <location>
        <begin position="874"/>
        <end position="886"/>
    </location>
</feature>
<evidence type="ECO:0000313" key="5">
    <source>
        <dbReference type="EMBL" id="KAK7248162.1"/>
    </source>
</evidence>
<feature type="region of interest" description="Disordered" evidence="3">
    <location>
        <begin position="914"/>
        <end position="941"/>
    </location>
</feature>
<evidence type="ECO:0000259" key="4">
    <source>
        <dbReference type="PROSITE" id="PS50125"/>
    </source>
</evidence>
<accession>A0ABR1G539</accession>
<dbReference type="Proteomes" id="UP001363151">
    <property type="component" value="Unassembled WGS sequence"/>
</dbReference>
<dbReference type="InterPro" id="IPR029787">
    <property type="entry name" value="Nucleotide_cyclase"/>
</dbReference>
<evidence type="ECO:0000256" key="2">
    <source>
        <dbReference type="ARBA" id="ARBA00022840"/>
    </source>
</evidence>
<protein>
    <recommendedName>
        <fullName evidence="4">Guanylate cyclase domain-containing protein</fullName>
    </recommendedName>
</protein>
<feature type="region of interest" description="Disordered" evidence="3">
    <location>
        <begin position="538"/>
        <end position="574"/>
    </location>
</feature>
<gene>
    <name evidence="5" type="ORF">SO694_00080149</name>
</gene>
<comment type="caution">
    <text evidence="5">The sequence shown here is derived from an EMBL/GenBank/DDBJ whole genome shotgun (WGS) entry which is preliminary data.</text>
</comment>
<evidence type="ECO:0000256" key="3">
    <source>
        <dbReference type="SAM" id="MobiDB-lite"/>
    </source>
</evidence>
<dbReference type="Pfam" id="PF00211">
    <property type="entry name" value="Guanylate_cyc"/>
    <property type="match status" value="1"/>
</dbReference>
<feature type="domain" description="Guanylate cyclase" evidence="4">
    <location>
        <begin position="455"/>
        <end position="502"/>
    </location>
</feature>